<evidence type="ECO:0000313" key="3">
    <source>
        <dbReference type="Proteomes" id="UP001595690"/>
    </source>
</evidence>
<evidence type="ECO:0008006" key="4">
    <source>
        <dbReference type="Google" id="ProtNLM"/>
    </source>
</evidence>
<evidence type="ECO:0000313" key="2">
    <source>
        <dbReference type="EMBL" id="MFC3895902.1"/>
    </source>
</evidence>
<gene>
    <name evidence="2" type="ORF">ACFOWZ_30870</name>
</gene>
<sequence>MQLLQRVFVGALVVPALLATAGLAAHPAPDVTPGHLVVAVRSAEIVLAGTAGTAGERQEVVDAVRALTAAHRITDMITPNAGERMPVSPDVAAALLEAVLDQGVTDFTGVVHKGHLTASARVADPERAGSLSDALRAAAPGLRVDEDFTTTG</sequence>
<feature type="chain" id="PRO_5046359329" description="BON domain-containing protein" evidence="1">
    <location>
        <begin position="25"/>
        <end position="152"/>
    </location>
</feature>
<evidence type="ECO:0000256" key="1">
    <source>
        <dbReference type="SAM" id="SignalP"/>
    </source>
</evidence>
<accession>A0ABV8C1S6</accession>
<dbReference type="EMBL" id="JBHRZI010000027">
    <property type="protein sequence ID" value="MFC3895902.1"/>
    <property type="molecule type" value="Genomic_DNA"/>
</dbReference>
<name>A0ABV8C1S6_9PSEU</name>
<keyword evidence="1" id="KW-0732">Signal</keyword>
<organism evidence="2 3">
    <name type="scientific">Lentzea rhizosphaerae</name>
    <dbReference type="NCBI Taxonomy" id="2041025"/>
    <lineage>
        <taxon>Bacteria</taxon>
        <taxon>Bacillati</taxon>
        <taxon>Actinomycetota</taxon>
        <taxon>Actinomycetes</taxon>
        <taxon>Pseudonocardiales</taxon>
        <taxon>Pseudonocardiaceae</taxon>
        <taxon>Lentzea</taxon>
    </lineage>
</organism>
<reference evidence="3" key="1">
    <citation type="journal article" date="2019" name="Int. J. Syst. Evol. Microbiol.">
        <title>The Global Catalogue of Microorganisms (GCM) 10K type strain sequencing project: providing services to taxonomists for standard genome sequencing and annotation.</title>
        <authorList>
            <consortium name="The Broad Institute Genomics Platform"/>
            <consortium name="The Broad Institute Genome Sequencing Center for Infectious Disease"/>
            <person name="Wu L."/>
            <person name="Ma J."/>
        </authorList>
    </citation>
    <scope>NUCLEOTIDE SEQUENCE [LARGE SCALE GENOMIC DNA]</scope>
    <source>
        <strain evidence="3">CGMCC 4.7405</strain>
    </source>
</reference>
<dbReference type="Proteomes" id="UP001595690">
    <property type="component" value="Unassembled WGS sequence"/>
</dbReference>
<proteinExistence type="predicted"/>
<comment type="caution">
    <text evidence="2">The sequence shown here is derived from an EMBL/GenBank/DDBJ whole genome shotgun (WGS) entry which is preliminary data.</text>
</comment>
<feature type="signal peptide" evidence="1">
    <location>
        <begin position="1"/>
        <end position="24"/>
    </location>
</feature>
<dbReference type="RefSeq" id="WP_382377433.1">
    <property type="nucleotide sequence ID" value="NZ_JBHRZI010000027.1"/>
</dbReference>
<keyword evidence="3" id="KW-1185">Reference proteome</keyword>
<protein>
    <recommendedName>
        <fullName evidence="4">BON domain-containing protein</fullName>
    </recommendedName>
</protein>
<dbReference type="Gene3D" id="3.40.1520.20">
    <property type="match status" value="1"/>
</dbReference>